<comment type="caution">
    <text evidence="4">The sequence shown here is derived from an EMBL/GenBank/DDBJ whole genome shotgun (WGS) entry which is preliminary data.</text>
</comment>
<dbReference type="PROSITE" id="PS50158">
    <property type="entry name" value="ZF_CCHC"/>
    <property type="match status" value="1"/>
</dbReference>
<protein>
    <recommendedName>
        <fullName evidence="3">CCHC-type domain-containing protein</fullName>
    </recommendedName>
</protein>
<dbReference type="InterPro" id="IPR036397">
    <property type="entry name" value="RNaseH_sf"/>
</dbReference>
<sequence>MADSDNQNGAVRRFSGDKPTEYKAWRKWARAWIKSKNNNEDARGSALVTLLTGAAFRAIEDVEDDLIEQAGGDDVIFAILDDKYPDLPATDRLGEVMRACPRLKTHKHEEANAYTARARAIFADAERKGIVLPEIARGIMLLEGCHLDSEKEAVVMAAAHSSWREPDVARALRTTYRAGLGKMAMGGQSHYKAFVAEQELDGDETIEDDDGDPECDALLADHGAHDDADPPVDERDLIDALISWTEQRKLHGKVKLGRGFVKPNLEAYRPTERCHSCKKIGHFQKDCKGPRKSTAGHAILDLGCAKGMVGAETFEQHCRRLRRDHGLQPVRLPDAPQVSLRFGNDGSQSSVGEVLLPSGILGRNAVTKWSLVPGSAPFLVSKQQIKAMKSQINTTRDTATTADLPECTLPTGAGGHYVLSLTEFDPKGFRDNLDPMISDPEVTIYMAVAATEKQPNVIPAPEGSAGDIEDMTMCDRAGGPPPTLPREAEDAARIILGDNHDRCLATIAPADLDLMPADRQERIEPRVESTADAEDDAGISEDLIDELAEAYPPSGDATGELTRRQRRRLAKDITTVTAQLRRAGLFELFSPERVGPKAELKGLGPAKALDLTTGWDLLRAGYSRISASDVWQALGSYFDCAFRRQDRVHEAVGHGCQYGYHDAISGKPYRKVEVEESLQARAVLWQGLVEVHAHESLMAEVFAAPKRRKKADQDVEEPPESQAEARDRRRKLETAVRKIHVNLGHPAAGDLIRILKHGNATEEAIAIARDFKRDVCEQNRAPKLPRPATVPRDIQVLSEVGFDVKELPYYISEKTWAALNVVDGASSLQQMMPLAGNEENGETLRKAWDVGWRRPHGAPVRAKCDSARANTGAIMSEVLECDGEDFDVIPGEAHWLLGKAERHGSWFANILSKVIETVQPKNHQEWEQCVSTVCDQKNRLLRKHGHNPCQHVFGRDPPLPADLLKDSPAIVANGLALRSDVYQRATAVRTAARMAVLMYSDDEAMRTALDARPRPLREFRAGDRVAYWRRGRGKGRQNDGKNNARWHGRATVLGEENGHYWLSHAGALIRAAPERLRHSTREEEWADWHVRQEFRAAQEKFNGKQGNPVYVDLPAENQGQAPAPSGDGRIIVVPAPLPVGPEPALPPGPALSEDRPQPDAGSTDNVLAPAPGDTGLEVDQAAKRKIDELQDPSLVARRVFDIEGKPLKRLREKTAVPTEGLTSSATSGQAITIAVQPAVEEPPTRPADARQALLDSDPEHDELVAEAETEDQDVIIPADVCLTSMARTGEPCYEALLAKGRKGITEKLRPDLIEEILNAKMTEWQTVDQEKHAVRVCSLKESGEIKRTRPDRLVDTRFVLTIKHDPDGKEMVKARWVARGFKDPDALKLVYWNQTAAPTVSQNARMLTLQLAASHQWRLEIGDIRGAFKESDPLQRPDGPLYAKQPPGGLPGLHPDQVVELVIPLYGLDDAPCRWYSKISGWLTDQTAHECRPWTKSRLDPCLFLLRDAQCKLCGIIVVHVDDVLIAGEDDYFHEAVRRLKGKFPFRKWAVGEGEYCGSVLHQDPKTFDISIRQTTPYQELKPVTALYGDFDIKTRERWLGRHPCLAVTDCKSVYDHITGASSPSTVGDRRVAVDMLADGLTKDTAETCDLLRGVIRTGCCQISEESLMLQLAETEREQRKVIEK</sequence>
<evidence type="ECO:0000313" key="5">
    <source>
        <dbReference type="Proteomes" id="UP001189429"/>
    </source>
</evidence>
<feature type="region of interest" description="Disordered" evidence="2">
    <location>
        <begin position="1105"/>
        <end position="1173"/>
    </location>
</feature>
<gene>
    <name evidence="4" type="ORF">PCOR1329_LOCUS1192</name>
</gene>
<dbReference type="EMBL" id="CAUYUJ010000283">
    <property type="protein sequence ID" value="CAK0789694.1"/>
    <property type="molecule type" value="Genomic_DNA"/>
</dbReference>
<keyword evidence="5" id="KW-1185">Reference proteome</keyword>
<dbReference type="Gene3D" id="3.30.420.10">
    <property type="entry name" value="Ribonuclease H-like superfamily/Ribonuclease H"/>
    <property type="match status" value="1"/>
</dbReference>
<accession>A0ABN9PHL0</accession>
<evidence type="ECO:0000256" key="2">
    <source>
        <dbReference type="SAM" id="MobiDB-lite"/>
    </source>
</evidence>
<evidence type="ECO:0000259" key="3">
    <source>
        <dbReference type="PROSITE" id="PS50158"/>
    </source>
</evidence>
<feature type="region of interest" description="Disordered" evidence="2">
    <location>
        <begin position="204"/>
        <end position="232"/>
    </location>
</feature>
<name>A0ABN9PHL0_9DINO</name>
<feature type="region of interest" description="Disordered" evidence="2">
    <location>
        <begin position="708"/>
        <end position="729"/>
    </location>
</feature>
<dbReference type="Pfam" id="PF07727">
    <property type="entry name" value="RVT_2"/>
    <property type="match status" value="1"/>
</dbReference>
<keyword evidence="1" id="KW-0863">Zinc-finger</keyword>
<dbReference type="InterPro" id="IPR013103">
    <property type="entry name" value="RVT_2"/>
</dbReference>
<proteinExistence type="predicted"/>
<feature type="compositionally biased region" description="Basic and acidic residues" evidence="2">
    <location>
        <begin position="222"/>
        <end position="232"/>
    </location>
</feature>
<dbReference type="SUPFAM" id="SSF57756">
    <property type="entry name" value="Retrovirus zinc finger-like domains"/>
    <property type="match status" value="1"/>
</dbReference>
<dbReference type="InterPro" id="IPR036875">
    <property type="entry name" value="Znf_CCHC_sf"/>
</dbReference>
<reference evidence="4" key="1">
    <citation type="submission" date="2023-10" db="EMBL/GenBank/DDBJ databases">
        <authorList>
            <person name="Chen Y."/>
            <person name="Shah S."/>
            <person name="Dougan E. K."/>
            <person name="Thang M."/>
            <person name="Chan C."/>
        </authorList>
    </citation>
    <scope>NUCLEOTIDE SEQUENCE [LARGE SCALE GENOMIC DNA]</scope>
</reference>
<feature type="domain" description="CCHC-type" evidence="3">
    <location>
        <begin position="273"/>
        <end position="288"/>
    </location>
</feature>
<keyword evidence="1" id="KW-0862">Zinc</keyword>
<dbReference type="InterPro" id="IPR001878">
    <property type="entry name" value="Znf_CCHC"/>
</dbReference>
<evidence type="ECO:0000256" key="1">
    <source>
        <dbReference type="PROSITE-ProRule" id="PRU00047"/>
    </source>
</evidence>
<evidence type="ECO:0000313" key="4">
    <source>
        <dbReference type="EMBL" id="CAK0789694.1"/>
    </source>
</evidence>
<feature type="compositionally biased region" description="Pro residues" evidence="2">
    <location>
        <begin position="1135"/>
        <end position="1149"/>
    </location>
</feature>
<organism evidence="4 5">
    <name type="scientific">Prorocentrum cordatum</name>
    <dbReference type="NCBI Taxonomy" id="2364126"/>
    <lineage>
        <taxon>Eukaryota</taxon>
        <taxon>Sar</taxon>
        <taxon>Alveolata</taxon>
        <taxon>Dinophyceae</taxon>
        <taxon>Prorocentrales</taxon>
        <taxon>Prorocentraceae</taxon>
        <taxon>Prorocentrum</taxon>
    </lineage>
</organism>
<dbReference type="Proteomes" id="UP001189429">
    <property type="component" value="Unassembled WGS sequence"/>
</dbReference>
<keyword evidence="1" id="KW-0479">Metal-binding</keyword>
<feature type="compositionally biased region" description="Acidic residues" evidence="2">
    <location>
        <begin position="204"/>
        <end position="215"/>
    </location>
</feature>